<dbReference type="Gene3D" id="3.30.2130.30">
    <property type="match status" value="1"/>
</dbReference>
<evidence type="ECO:0000313" key="10">
    <source>
        <dbReference type="EMBL" id="TFZ83334.1"/>
    </source>
</evidence>
<dbReference type="InterPro" id="IPR004114">
    <property type="entry name" value="THUMP_dom"/>
</dbReference>
<comment type="function">
    <text evidence="6">Specifically methylates the guanine in position 2445 (m2G2445) and the guanine in position 2069 (m7G2069) of 23S rRNA.</text>
</comment>
<evidence type="ECO:0000256" key="6">
    <source>
        <dbReference type="HAMAP-Rule" id="MF_01858"/>
    </source>
</evidence>
<dbReference type="SMART" id="SM00981">
    <property type="entry name" value="THUMP"/>
    <property type="match status" value="1"/>
</dbReference>
<dbReference type="EMBL" id="SRIO01000004">
    <property type="protein sequence ID" value="TFZ83334.1"/>
    <property type="molecule type" value="Genomic_DNA"/>
</dbReference>
<organism evidence="10 11">
    <name type="scientific">Candidatus Macondimonas diazotrophica</name>
    <dbReference type="NCBI Taxonomy" id="2305248"/>
    <lineage>
        <taxon>Bacteria</taxon>
        <taxon>Pseudomonadati</taxon>
        <taxon>Pseudomonadota</taxon>
        <taxon>Gammaproteobacteria</taxon>
        <taxon>Chromatiales</taxon>
        <taxon>Ectothiorhodospiraceae</taxon>
        <taxon>Candidatus Macondimonas</taxon>
    </lineage>
</organism>
<evidence type="ECO:0000256" key="4">
    <source>
        <dbReference type="ARBA" id="ARBA00022679"/>
    </source>
</evidence>
<proteinExistence type="inferred from homology"/>
<dbReference type="Gene3D" id="3.40.50.150">
    <property type="entry name" value="Vaccinia Virus protein VP39"/>
    <property type="match status" value="2"/>
</dbReference>
<keyword evidence="4 6" id="KW-0808">Transferase</keyword>
<dbReference type="SUPFAM" id="SSF53335">
    <property type="entry name" value="S-adenosyl-L-methionine-dependent methyltransferases"/>
    <property type="match status" value="2"/>
</dbReference>
<evidence type="ECO:0000259" key="9">
    <source>
        <dbReference type="PROSITE" id="PS51165"/>
    </source>
</evidence>
<dbReference type="AlphaFoldDB" id="A0A4Z0FAX5"/>
<evidence type="ECO:0000256" key="8">
    <source>
        <dbReference type="SAM" id="MobiDB-lite"/>
    </source>
</evidence>
<dbReference type="InterPro" id="IPR002052">
    <property type="entry name" value="DNA_methylase_N6_adenine_CS"/>
</dbReference>
<dbReference type="HAMAP" id="MF_01858">
    <property type="entry name" value="23SrRNA_methyltr_KL"/>
    <property type="match status" value="1"/>
</dbReference>
<dbReference type="CDD" id="cd02440">
    <property type="entry name" value="AdoMet_MTases"/>
    <property type="match status" value="1"/>
</dbReference>
<dbReference type="Pfam" id="PF22020">
    <property type="entry name" value="RlmL_1st"/>
    <property type="match status" value="1"/>
</dbReference>
<evidence type="ECO:0000256" key="7">
    <source>
        <dbReference type="PROSITE-ProRule" id="PRU00529"/>
    </source>
</evidence>
<dbReference type="PROSITE" id="PS51165">
    <property type="entry name" value="THUMP"/>
    <property type="match status" value="1"/>
</dbReference>
<reference evidence="10 11" key="1">
    <citation type="journal article" date="2019" name="ISME J.">
        <title>Candidatus Macondimonas diazotrophica, a novel gammaproteobacterial genus dominating crude-oil-contaminated coastal sediments.</title>
        <authorList>
            <person name="Karthikeyan S."/>
            <person name="Konstantinidis K."/>
        </authorList>
    </citation>
    <scope>NUCLEOTIDE SEQUENCE [LARGE SCALE GENOMIC DNA]</scope>
    <source>
        <strain evidence="10 11">KTK01</strain>
    </source>
</reference>
<dbReference type="CDD" id="cd11715">
    <property type="entry name" value="THUMP_AdoMetMT"/>
    <property type="match status" value="1"/>
</dbReference>
<dbReference type="PROSITE" id="PS00092">
    <property type="entry name" value="N6_MTASE"/>
    <property type="match status" value="1"/>
</dbReference>
<dbReference type="Gene3D" id="3.30.750.80">
    <property type="entry name" value="RNA methyltransferase domain (HRMD) like"/>
    <property type="match status" value="1"/>
</dbReference>
<feature type="domain" description="THUMP" evidence="9">
    <location>
        <begin position="131"/>
        <end position="242"/>
    </location>
</feature>
<dbReference type="PANTHER" id="PTHR47313">
    <property type="entry name" value="RIBOSOMAL RNA LARGE SUBUNIT METHYLTRANSFERASE K/L"/>
    <property type="match status" value="1"/>
</dbReference>
<comment type="catalytic activity">
    <reaction evidence="6">
        <text>guanosine(2445) in 23S rRNA + S-adenosyl-L-methionine = N(2)-methylguanosine(2445) in 23S rRNA + S-adenosyl-L-homocysteine + H(+)</text>
        <dbReference type="Rhea" id="RHEA:42740"/>
        <dbReference type="Rhea" id="RHEA-COMP:10215"/>
        <dbReference type="Rhea" id="RHEA-COMP:10216"/>
        <dbReference type="ChEBI" id="CHEBI:15378"/>
        <dbReference type="ChEBI" id="CHEBI:57856"/>
        <dbReference type="ChEBI" id="CHEBI:59789"/>
        <dbReference type="ChEBI" id="CHEBI:74269"/>
        <dbReference type="ChEBI" id="CHEBI:74481"/>
        <dbReference type="EC" id="2.1.1.173"/>
    </reaction>
</comment>
<dbReference type="InterPro" id="IPR054170">
    <property type="entry name" value="RlmL_1st"/>
</dbReference>
<evidence type="ECO:0000256" key="5">
    <source>
        <dbReference type="ARBA" id="ARBA00022691"/>
    </source>
</evidence>
<comment type="catalytic activity">
    <reaction evidence="6">
        <text>guanosine(2069) in 23S rRNA + S-adenosyl-L-methionine = N(2)-methylguanosine(2069) in 23S rRNA + S-adenosyl-L-homocysteine + H(+)</text>
        <dbReference type="Rhea" id="RHEA:43772"/>
        <dbReference type="Rhea" id="RHEA-COMP:10688"/>
        <dbReference type="Rhea" id="RHEA-COMP:10689"/>
        <dbReference type="ChEBI" id="CHEBI:15378"/>
        <dbReference type="ChEBI" id="CHEBI:57856"/>
        <dbReference type="ChEBI" id="CHEBI:59789"/>
        <dbReference type="ChEBI" id="CHEBI:74269"/>
        <dbReference type="ChEBI" id="CHEBI:74481"/>
        <dbReference type="EC" id="2.1.1.264"/>
    </reaction>
</comment>
<comment type="similarity">
    <text evidence="6">Belongs to the methyltransferase superfamily. RlmKL family.</text>
</comment>
<dbReference type="NCBIfam" id="NF008748">
    <property type="entry name" value="PRK11783.1"/>
    <property type="match status" value="1"/>
</dbReference>
<dbReference type="PIRSF" id="PIRSF037618">
    <property type="entry name" value="RNA_Mtase_bacteria_prd"/>
    <property type="match status" value="1"/>
</dbReference>
<evidence type="ECO:0000256" key="1">
    <source>
        <dbReference type="ARBA" id="ARBA00022490"/>
    </source>
</evidence>
<keyword evidence="5 6" id="KW-0949">S-adenosyl-L-methionine</keyword>
<keyword evidence="7" id="KW-0694">RNA-binding</keyword>
<dbReference type="Proteomes" id="UP000297890">
    <property type="component" value="Unassembled WGS sequence"/>
</dbReference>
<dbReference type="GO" id="GO:0005737">
    <property type="term" value="C:cytoplasm"/>
    <property type="evidence" value="ECO:0007669"/>
    <property type="project" value="UniProtKB-SubCell"/>
</dbReference>
<name>A0A4Z0FAX5_9GAMM</name>
<evidence type="ECO:0000256" key="3">
    <source>
        <dbReference type="ARBA" id="ARBA00022603"/>
    </source>
</evidence>
<dbReference type="OrthoDB" id="9809404at2"/>
<sequence length="798" mass="87198">MSAHLFAGRAARPDAGSGPAGLSLRDRQALAVRALWLPLPGDLSDRTAEAGCELTPQRSPSDRLVGGCIRFRPSQYCAASGQLERTTLKTVFFATVAAGLEDLLAPELEALGARDIRRQSAGVQFTGDLACGYRVCLWSRLASRVLLRLDHFHAPNAAALRSGIERMSWEDHLLPDGSFMVAFTGTSAAIRNTHFGALTVKDGLVDRFRARTGRRPSVRAERPDLRLAVHLFREQATVYLDLAGESLHRRAYRLEAGPAPLKESLAAAVLLQAGWPALATSGQPLFDPLCGAGTLLIEGAWMAGDVAPGLLRSYFGFQGWLGHVPTLWQRLRQEAQARRIAGLDRLPVIAGRDADARVIRVAEANVARAGLTGRIHLTPGELGDAHPPGDTQAGLMVVNPPYGERLDSVGTSRTLHATLGRRVATAFGGWRAAVISALPEAGSLMRGPHSPQLEVANGAIPCGVWVWDVPATGASDAPGAEAAIVADPGAEALVNRLRKNMRHLGRWARREGIEAYRVYDADLPEYAFAIDRYGDWLHVQEYAPPASVDPELAARRRATLLAGLPEWLEVPLDRVVFKTRERQRGRAQYVRQDTKGEGQVIQEGGLRFWVNLTDYLDTGLFLDHRATRVLLREAAAGKRFLNLFCYTGSATVYAAAGGARSTTSVDLSATYLDWAQENLRLNGLDGSQHRLIQADGRTWIDEDTGTYDVVFLDPPTFSNSKRMSGTWDVQRDHAALIAAVMARLAPGGQLVFSTNHRRFRLDAEVAERWQVADLSRATLPPDFARNPAIRRCWRITPR</sequence>
<dbReference type="EC" id="2.1.1.264" evidence="6"/>
<dbReference type="GO" id="GO:0052915">
    <property type="term" value="F:23S rRNA (guanine(2445)-N(2))-methyltransferase activity"/>
    <property type="evidence" value="ECO:0007669"/>
    <property type="project" value="UniProtKB-UniRule"/>
</dbReference>
<comment type="subcellular location">
    <subcellularLocation>
        <location evidence="6">Cytoplasm</location>
    </subcellularLocation>
</comment>
<comment type="caution">
    <text evidence="10">The sequence shown here is derived from an EMBL/GenBank/DDBJ whole genome shotgun (WGS) entry which is preliminary data.</text>
</comment>
<keyword evidence="11" id="KW-1185">Reference proteome</keyword>
<dbReference type="EC" id="2.1.1.173" evidence="6"/>
<evidence type="ECO:0000313" key="11">
    <source>
        <dbReference type="Proteomes" id="UP000297890"/>
    </source>
</evidence>
<feature type="region of interest" description="Disordered" evidence="8">
    <location>
        <begin position="1"/>
        <end position="20"/>
    </location>
</feature>
<dbReference type="InterPro" id="IPR029063">
    <property type="entry name" value="SAM-dependent_MTases_sf"/>
</dbReference>
<dbReference type="InterPro" id="IPR019614">
    <property type="entry name" value="SAM-dep_methyl-trfase"/>
</dbReference>
<dbReference type="Pfam" id="PF10672">
    <property type="entry name" value="Methyltrans_SAM"/>
    <property type="match status" value="1"/>
</dbReference>
<keyword evidence="1 6" id="KW-0963">Cytoplasm</keyword>
<dbReference type="PANTHER" id="PTHR47313:SF1">
    <property type="entry name" value="RIBOSOMAL RNA LARGE SUBUNIT METHYLTRANSFERASE K_L"/>
    <property type="match status" value="1"/>
</dbReference>
<dbReference type="GO" id="GO:0070043">
    <property type="term" value="F:rRNA (guanine-N7-)-methyltransferase activity"/>
    <property type="evidence" value="ECO:0007669"/>
    <property type="project" value="UniProtKB-UniRule"/>
</dbReference>
<accession>A0A4Z0FAX5</accession>
<protein>
    <recommendedName>
        <fullName evidence="6">Ribosomal RNA large subunit methyltransferase K/L</fullName>
    </recommendedName>
    <domain>
        <recommendedName>
            <fullName evidence="6">23S rRNA m2G2445 methyltransferase</fullName>
            <ecNumber evidence="6">2.1.1.173</ecNumber>
        </recommendedName>
        <alternativeName>
            <fullName evidence="6">rRNA (guanine-N(2)-)-methyltransferase RlmL</fullName>
        </alternativeName>
    </domain>
    <domain>
        <recommendedName>
            <fullName evidence="6">23S rRNA m7G2069 methyltransferase</fullName>
            <ecNumber evidence="6">2.1.1.264</ecNumber>
        </recommendedName>
        <alternativeName>
            <fullName evidence="6">rRNA (guanine-N(7)-)-methyltransferase RlmK</fullName>
        </alternativeName>
    </domain>
</protein>
<evidence type="ECO:0000256" key="2">
    <source>
        <dbReference type="ARBA" id="ARBA00022552"/>
    </source>
</evidence>
<keyword evidence="2 6" id="KW-0698">rRNA processing</keyword>
<dbReference type="InterPro" id="IPR000241">
    <property type="entry name" value="RlmKL-like_Mtase"/>
</dbReference>
<dbReference type="Pfam" id="PF01170">
    <property type="entry name" value="UPF0020"/>
    <property type="match status" value="1"/>
</dbReference>
<dbReference type="Pfam" id="PF02926">
    <property type="entry name" value="THUMP"/>
    <property type="match status" value="1"/>
</dbReference>
<gene>
    <name evidence="10" type="primary">rlmKL</name>
    <name evidence="6" type="synonym">rlmL</name>
    <name evidence="10" type="ORF">E4680_04600</name>
</gene>
<dbReference type="GO" id="GO:0003723">
    <property type="term" value="F:RNA binding"/>
    <property type="evidence" value="ECO:0007669"/>
    <property type="project" value="UniProtKB-UniRule"/>
</dbReference>
<keyword evidence="3 6" id="KW-0489">Methyltransferase</keyword>
<dbReference type="InterPro" id="IPR017244">
    <property type="entry name" value="23SrRNA_methyltr_KL"/>
</dbReference>